<dbReference type="InterPro" id="IPR036653">
    <property type="entry name" value="CinA-like_C"/>
</dbReference>
<feature type="domain" description="CinA C-terminal" evidence="1">
    <location>
        <begin position="10"/>
        <end position="163"/>
    </location>
</feature>
<organism evidence="2 3">
    <name type="scientific">Verticiella sediminum</name>
    <dbReference type="NCBI Taxonomy" id="1247510"/>
    <lineage>
        <taxon>Bacteria</taxon>
        <taxon>Pseudomonadati</taxon>
        <taxon>Pseudomonadota</taxon>
        <taxon>Betaproteobacteria</taxon>
        <taxon>Burkholderiales</taxon>
        <taxon>Alcaligenaceae</taxon>
        <taxon>Verticiella</taxon>
    </lineage>
</organism>
<reference evidence="2 3" key="1">
    <citation type="submission" date="2019-07" db="EMBL/GenBank/DDBJ databases">
        <title>Qingshengfaniella alkalisoli gen. nov., sp. nov., isolated from saline soil.</title>
        <authorList>
            <person name="Xu L."/>
            <person name="Huang X.-X."/>
            <person name="Sun J.-Q."/>
        </authorList>
    </citation>
    <scope>NUCLEOTIDE SEQUENCE [LARGE SCALE GENOMIC DNA]</scope>
    <source>
        <strain evidence="2 3">DSM 27279</strain>
    </source>
</reference>
<dbReference type="InterPro" id="IPR008136">
    <property type="entry name" value="CinA_C"/>
</dbReference>
<evidence type="ECO:0000313" key="3">
    <source>
        <dbReference type="Proteomes" id="UP000318405"/>
    </source>
</evidence>
<evidence type="ECO:0000259" key="1">
    <source>
        <dbReference type="Pfam" id="PF02464"/>
    </source>
</evidence>
<gene>
    <name evidence="2" type="ORF">FOZ76_05440</name>
</gene>
<evidence type="ECO:0000313" key="2">
    <source>
        <dbReference type="EMBL" id="TSH97598.1"/>
    </source>
</evidence>
<dbReference type="RefSeq" id="WP_143947123.1">
    <property type="nucleotide sequence ID" value="NZ_BAABMB010000004.1"/>
</dbReference>
<dbReference type="Pfam" id="PF02464">
    <property type="entry name" value="CinA"/>
    <property type="match status" value="1"/>
</dbReference>
<proteinExistence type="predicted"/>
<sequence>MFASEILAASERLGELLVARGQTVTTAESCTGGLIAGAITETAGSSNWFDGGFITYGNEVKQRVLGVRADTLASDGAVSERTVREMAESAVLRLPADWSIAVSGIAGPGGGAPGKPVGTVWLALGRREGGLAHTQAELRQFPGSRAEVRQATVGFALAWLIREIEEQAMVA</sequence>
<keyword evidence="3" id="KW-1185">Reference proteome</keyword>
<dbReference type="Gene3D" id="3.90.950.20">
    <property type="entry name" value="CinA-like"/>
    <property type="match status" value="1"/>
</dbReference>
<dbReference type="Proteomes" id="UP000318405">
    <property type="component" value="Unassembled WGS sequence"/>
</dbReference>
<dbReference type="SUPFAM" id="SSF142433">
    <property type="entry name" value="CinA-like"/>
    <property type="match status" value="1"/>
</dbReference>
<dbReference type="EMBL" id="VLTJ01000008">
    <property type="protein sequence ID" value="TSH97598.1"/>
    <property type="molecule type" value="Genomic_DNA"/>
</dbReference>
<dbReference type="NCBIfam" id="TIGR00199">
    <property type="entry name" value="PncC_domain"/>
    <property type="match status" value="1"/>
</dbReference>
<protein>
    <submittedName>
        <fullName evidence="2">CinA family protein</fullName>
    </submittedName>
</protein>
<dbReference type="OrthoDB" id="9801454at2"/>
<accession>A0A556AXC7</accession>
<comment type="caution">
    <text evidence="2">The sequence shown here is derived from an EMBL/GenBank/DDBJ whole genome shotgun (WGS) entry which is preliminary data.</text>
</comment>
<dbReference type="AlphaFoldDB" id="A0A556AXC7"/>
<name>A0A556AXC7_9BURK</name>